<reference evidence="2 3" key="1">
    <citation type="journal article" date="2013" name="PLoS Genet.">
        <title>The genome and development-dependent transcriptomes of Pyronema confluens: a window into fungal evolution.</title>
        <authorList>
            <person name="Traeger S."/>
            <person name="Altegoer F."/>
            <person name="Freitag M."/>
            <person name="Gabaldon T."/>
            <person name="Kempken F."/>
            <person name="Kumar A."/>
            <person name="Marcet-Houben M."/>
            <person name="Poggeler S."/>
            <person name="Stajich J.E."/>
            <person name="Nowrousian M."/>
        </authorList>
    </citation>
    <scope>NUCLEOTIDE SEQUENCE [LARGE SCALE GENOMIC DNA]</scope>
    <source>
        <strain evidence="3">CBS 100304</strain>
        <tissue evidence="2">Vegetative mycelium</tissue>
    </source>
</reference>
<dbReference type="eggNOG" id="KOG3086">
    <property type="taxonomic scope" value="Eukaryota"/>
</dbReference>
<accession>U4LQ15</accession>
<proteinExistence type="inferred from homology"/>
<dbReference type="InterPro" id="IPR002737">
    <property type="entry name" value="MEMO1_fam"/>
</dbReference>
<dbReference type="CDD" id="cd07361">
    <property type="entry name" value="MEMO_like"/>
    <property type="match status" value="1"/>
</dbReference>
<organism evidence="2 3">
    <name type="scientific">Pyronema omphalodes (strain CBS 100304)</name>
    <name type="common">Pyronema confluens</name>
    <dbReference type="NCBI Taxonomy" id="1076935"/>
    <lineage>
        <taxon>Eukaryota</taxon>
        <taxon>Fungi</taxon>
        <taxon>Dikarya</taxon>
        <taxon>Ascomycota</taxon>
        <taxon>Pezizomycotina</taxon>
        <taxon>Pezizomycetes</taxon>
        <taxon>Pezizales</taxon>
        <taxon>Pyronemataceae</taxon>
        <taxon>Pyronema</taxon>
    </lineage>
</organism>
<comment type="similarity">
    <text evidence="1">Belongs to the MEMO1 family.</text>
</comment>
<dbReference type="Gene3D" id="3.40.830.10">
    <property type="entry name" value="LigB-like"/>
    <property type="match status" value="1"/>
</dbReference>
<dbReference type="STRING" id="1076935.U4LQ15"/>
<dbReference type="AlphaFoldDB" id="U4LQ15"/>
<evidence type="ECO:0000256" key="1">
    <source>
        <dbReference type="ARBA" id="ARBA00006315"/>
    </source>
</evidence>
<protein>
    <submittedName>
        <fullName evidence="2">Similar to Protein MEMO1 acc. no. Q803S3</fullName>
    </submittedName>
</protein>
<keyword evidence="3" id="KW-1185">Reference proteome</keyword>
<evidence type="ECO:0000313" key="2">
    <source>
        <dbReference type="EMBL" id="CCX31415.1"/>
    </source>
</evidence>
<gene>
    <name evidence="2" type="ORF">PCON_10762</name>
</gene>
<dbReference type="NCBIfam" id="TIGR04336">
    <property type="entry name" value="AmmeMemoSam_B"/>
    <property type="match status" value="1"/>
</dbReference>
<dbReference type="OrthoDB" id="417112at2759"/>
<dbReference type="Pfam" id="PF01875">
    <property type="entry name" value="Memo"/>
    <property type="match status" value="1"/>
</dbReference>
<dbReference type="PANTHER" id="PTHR11060:SF0">
    <property type="entry name" value="PROTEIN MEMO1"/>
    <property type="match status" value="1"/>
</dbReference>
<name>U4LQ15_PYROM</name>
<dbReference type="PANTHER" id="PTHR11060">
    <property type="entry name" value="PROTEIN MEMO1"/>
    <property type="match status" value="1"/>
</dbReference>
<sequence length="334" mass="37390">MTTRRATHADNAWYTKNGPELNSQLENWLQGVDRDENIRNIEPSELPLPGARIIIAPHAGYAYSGAPAGWAYKSLDLSTVKRIFILGPSHHVYFTNCKLSACDYYATPLGNLTLDKACLADLSKTKTPKFDWMSQSEDEREHSIEMQLPYIYKLLSDANKLDTVKIVPIMIGNISDASEKAYGKILAEYAINPENAFVVSTDFCHWGTRFQYTHYYKKLPSCCSPGETAEACNLSRGSSVPGSHEIHESIKELDFEGINAVLSGSHDNFLKYLHETKNTICGRHPVGVMMATLEAAKELDREERRFTLVEYKQSSQVTRISDSSVSYVSAFAVV</sequence>
<dbReference type="Proteomes" id="UP000018144">
    <property type="component" value="Unassembled WGS sequence"/>
</dbReference>
<dbReference type="OMA" id="MHLPYIH"/>
<dbReference type="HAMAP" id="MF_00055">
    <property type="entry name" value="MEMO1"/>
    <property type="match status" value="1"/>
</dbReference>
<evidence type="ECO:0000313" key="3">
    <source>
        <dbReference type="Proteomes" id="UP000018144"/>
    </source>
</evidence>
<dbReference type="EMBL" id="HF935596">
    <property type="protein sequence ID" value="CCX31415.1"/>
    <property type="molecule type" value="Genomic_DNA"/>
</dbReference>